<protein>
    <submittedName>
        <fullName evidence="7">Intermediate filament family orphan 2 isoform X2</fullName>
    </submittedName>
</protein>
<evidence type="ECO:0000256" key="2">
    <source>
        <dbReference type="ARBA" id="ARBA00023054"/>
    </source>
</evidence>
<dbReference type="Gene3D" id="1.20.5.1160">
    <property type="entry name" value="Vasodilator-stimulated phosphoprotein"/>
    <property type="match status" value="1"/>
</dbReference>
<dbReference type="GO" id="GO:0005882">
    <property type="term" value="C:intermediate filament"/>
    <property type="evidence" value="ECO:0007669"/>
    <property type="project" value="UniProtKB-KW"/>
</dbReference>
<proteinExistence type="predicted"/>
<evidence type="ECO:0000313" key="7">
    <source>
        <dbReference type="RefSeq" id="XP_013990696.1"/>
    </source>
</evidence>
<evidence type="ECO:0000259" key="5">
    <source>
        <dbReference type="PROSITE" id="PS51842"/>
    </source>
</evidence>
<feature type="coiled-coil region" evidence="3">
    <location>
        <begin position="63"/>
        <end position="90"/>
    </location>
</feature>
<feature type="compositionally biased region" description="Low complexity" evidence="4">
    <location>
        <begin position="481"/>
        <end position="495"/>
    </location>
</feature>
<accession>A0A1S3LIE5</accession>
<dbReference type="PANTHER" id="PTHR14516">
    <property type="entry name" value="1-PYRROLINE-5-CARBOXYLATE DEHYDROGENASE FAMILY MEMBER"/>
    <property type="match status" value="1"/>
</dbReference>
<feature type="compositionally biased region" description="Acidic residues" evidence="4">
    <location>
        <begin position="325"/>
        <end position="337"/>
    </location>
</feature>
<feature type="coiled-coil region" evidence="3">
    <location>
        <begin position="167"/>
        <end position="215"/>
    </location>
</feature>
<feature type="region of interest" description="Disordered" evidence="4">
    <location>
        <begin position="288"/>
        <end position="339"/>
    </location>
</feature>
<keyword evidence="1" id="KW-0403">Intermediate filament</keyword>
<dbReference type="RefSeq" id="XP_013990696.1">
    <property type="nucleotide sequence ID" value="XM_014135221.2"/>
</dbReference>
<evidence type="ECO:0000256" key="4">
    <source>
        <dbReference type="SAM" id="MobiDB-lite"/>
    </source>
</evidence>
<name>A0A1S3LIE5_SALSA</name>
<dbReference type="SMART" id="SM01391">
    <property type="entry name" value="Filament"/>
    <property type="match status" value="1"/>
</dbReference>
<dbReference type="AlphaFoldDB" id="A0A1S3LIE5"/>
<dbReference type="InterPro" id="IPR039008">
    <property type="entry name" value="IF_rod_dom"/>
</dbReference>
<dbReference type="Proteomes" id="UP001652741">
    <property type="component" value="Chromosome ssa13"/>
</dbReference>
<dbReference type="PROSITE" id="PS51842">
    <property type="entry name" value="IF_ROD_2"/>
    <property type="match status" value="1"/>
</dbReference>
<dbReference type="PANTHER" id="PTHR14516:SF1">
    <property type="entry name" value="INTERMEDIATE FILAMENT FAMILY ORPHAN 2"/>
    <property type="match status" value="1"/>
</dbReference>
<dbReference type="Pfam" id="PF00038">
    <property type="entry name" value="Filament"/>
    <property type="match status" value="1"/>
</dbReference>
<evidence type="ECO:0000256" key="1">
    <source>
        <dbReference type="ARBA" id="ARBA00022754"/>
    </source>
</evidence>
<keyword evidence="6" id="KW-1185">Reference proteome</keyword>
<evidence type="ECO:0000313" key="6">
    <source>
        <dbReference type="Proteomes" id="UP001652741"/>
    </source>
</evidence>
<evidence type="ECO:0000256" key="3">
    <source>
        <dbReference type="SAM" id="Coils"/>
    </source>
</evidence>
<sequence>MYCPFNANEMMNSMAFAEGSQSPGAAGVPVGAPASGTSARVSSALRTDLGSNIHALKTLNLRFRCFLAKVHELERRNKLLENQLLQALEQSRYRAYFSREQTTQTGSLDLSLAGYQPRVSPPGTIWNYTHTRFGDRLETRLHSPRMSWMQADGVDVGVQVDTVTPELRALYNVLAKIKRDRDEYRKKWEEELSKRQQMEAMVETLQENAQESEVVQGELTDKVESLKTELGVFKSLMTDNEMSELDTAIQEKAMKVDMDICRRIDITAKLCDVAHQRNSEDMSKMFNMSPHMSPSRAPPESKGAGAASCRKKERKAVCEERSPEMEAESAGGEEDEDKEHVVGSLNITDEMKRMLNQLRETFDFDDDCDSLAWEENGETLLLWEDFANYNTPCAAASAAAGACAAAEGQGEGPGQASQDGSLGSLIDETEMLFQNREKEYQETMGQIEEYMEMCSMKRGLDVQMETCRRLIKGSGGNGRKSPSFSSVASSDSGNSDEIQEELEKDGEAVGGVS</sequence>
<dbReference type="GeneID" id="106566805"/>
<feature type="compositionally biased region" description="Basic and acidic residues" evidence="4">
    <location>
        <begin position="315"/>
        <end position="324"/>
    </location>
</feature>
<feature type="domain" description="IF rod" evidence="5">
    <location>
        <begin position="52"/>
        <end position="513"/>
    </location>
</feature>
<organism evidence="6 7">
    <name type="scientific">Salmo salar</name>
    <name type="common">Atlantic salmon</name>
    <dbReference type="NCBI Taxonomy" id="8030"/>
    <lineage>
        <taxon>Eukaryota</taxon>
        <taxon>Metazoa</taxon>
        <taxon>Chordata</taxon>
        <taxon>Craniata</taxon>
        <taxon>Vertebrata</taxon>
        <taxon>Euteleostomi</taxon>
        <taxon>Actinopterygii</taxon>
        <taxon>Neopterygii</taxon>
        <taxon>Teleostei</taxon>
        <taxon>Protacanthopterygii</taxon>
        <taxon>Salmoniformes</taxon>
        <taxon>Salmonidae</taxon>
        <taxon>Salmoninae</taxon>
        <taxon>Salmo</taxon>
    </lineage>
</organism>
<keyword evidence="2 3" id="KW-0175">Coiled coil</keyword>
<gene>
    <name evidence="7" type="primary">LOC106566805</name>
</gene>
<reference evidence="7" key="1">
    <citation type="submission" date="2025-08" db="UniProtKB">
        <authorList>
            <consortium name="RefSeq"/>
        </authorList>
    </citation>
    <scope>IDENTIFICATION</scope>
</reference>
<feature type="region of interest" description="Disordered" evidence="4">
    <location>
        <begin position="471"/>
        <end position="513"/>
    </location>
</feature>